<protein>
    <recommendedName>
        <fullName evidence="3">Urease accessory protein UreF</fullName>
    </recommendedName>
</protein>
<evidence type="ECO:0000256" key="2">
    <source>
        <dbReference type="ARBA" id="ARBA00023186"/>
    </source>
</evidence>
<keyword evidence="2 3" id="KW-0143">Chaperone</keyword>
<dbReference type="GO" id="GO:0005737">
    <property type="term" value="C:cytoplasm"/>
    <property type="evidence" value="ECO:0007669"/>
    <property type="project" value="UniProtKB-SubCell"/>
</dbReference>
<dbReference type="AlphaFoldDB" id="A0A1P8UWC0"/>
<gene>
    <name evidence="3" type="primary">ureF</name>
    <name evidence="4" type="ORF">Ga0080574_TMP3355</name>
</gene>
<dbReference type="STRING" id="1250539.Ga0080574_TMP3355"/>
<evidence type="ECO:0000313" key="4">
    <source>
        <dbReference type="EMBL" id="APZ53689.1"/>
    </source>
</evidence>
<dbReference type="Proteomes" id="UP000187059">
    <property type="component" value="Chromosome"/>
</dbReference>
<organism evidence="4 5">
    <name type="scientific">Salipiger abyssi</name>
    <dbReference type="NCBI Taxonomy" id="1250539"/>
    <lineage>
        <taxon>Bacteria</taxon>
        <taxon>Pseudomonadati</taxon>
        <taxon>Pseudomonadota</taxon>
        <taxon>Alphaproteobacteria</taxon>
        <taxon>Rhodobacterales</taxon>
        <taxon>Roseobacteraceae</taxon>
        <taxon>Salipiger</taxon>
    </lineage>
</organism>
<dbReference type="GO" id="GO:0016151">
    <property type="term" value="F:nickel cation binding"/>
    <property type="evidence" value="ECO:0007669"/>
    <property type="project" value="UniProtKB-UniRule"/>
</dbReference>
<dbReference type="OrthoDB" id="9798772at2"/>
<comment type="function">
    <text evidence="3">Required for maturation of urease via the functional incorporation of the urease nickel metallocenter.</text>
</comment>
<dbReference type="Pfam" id="PF01730">
    <property type="entry name" value="UreF"/>
    <property type="match status" value="1"/>
</dbReference>
<comment type="subcellular location">
    <subcellularLocation>
        <location evidence="3">Cytoplasm</location>
    </subcellularLocation>
</comment>
<name>A0A1P8UWC0_9RHOB</name>
<proteinExistence type="inferred from homology"/>
<keyword evidence="1 3" id="KW-0996">Nickel insertion</keyword>
<dbReference type="HAMAP" id="MF_01385">
    <property type="entry name" value="UreF"/>
    <property type="match status" value="1"/>
</dbReference>
<dbReference type="KEGG" id="paby:Ga0080574_TMP3355"/>
<sequence>MSTDAALTLHQLFSPAFPVGAFAYSHGLETVVQAGQVGDADSLLAWLEAVLRHGAGWSDAVLMAQAARGADPETLSELGRALSPSAERRLETEQQGNAFAATVSEVWGLEIPPSPYPVAVGRAVRALELPLAEALRLYLLAFASNLASAGVRLVPLGQTEGQRVVAALAPLCAALAKQAEAADLDEVGGFAPLIDIASQRHDMLYSRLFRS</sequence>
<dbReference type="PIRSF" id="PIRSF009467">
    <property type="entry name" value="Ureas_acces_UreF"/>
    <property type="match status" value="1"/>
</dbReference>
<dbReference type="PANTHER" id="PTHR33620:SF1">
    <property type="entry name" value="UREASE ACCESSORY PROTEIN F"/>
    <property type="match status" value="1"/>
</dbReference>
<dbReference type="Gene3D" id="1.10.4190.10">
    <property type="entry name" value="Urease accessory protein UreF"/>
    <property type="match status" value="1"/>
</dbReference>
<accession>A0A1P8UWC0</accession>
<dbReference type="EMBL" id="CP015093">
    <property type="protein sequence ID" value="APZ53689.1"/>
    <property type="molecule type" value="Genomic_DNA"/>
</dbReference>
<reference evidence="4 5" key="1">
    <citation type="submission" date="2016-04" db="EMBL/GenBank/DDBJ databases">
        <title>Deep-sea bacteria in the southern Pacific.</title>
        <authorList>
            <person name="Tang K."/>
        </authorList>
    </citation>
    <scope>NUCLEOTIDE SEQUENCE [LARGE SCALE GENOMIC DNA]</scope>
    <source>
        <strain evidence="4 5">JLT2014</strain>
    </source>
</reference>
<evidence type="ECO:0000256" key="1">
    <source>
        <dbReference type="ARBA" id="ARBA00022988"/>
    </source>
</evidence>
<evidence type="ECO:0000256" key="3">
    <source>
        <dbReference type="HAMAP-Rule" id="MF_01385"/>
    </source>
</evidence>
<comment type="subunit">
    <text evidence="3">UreD, UreF and UreG form a complex that acts as a GTP-hydrolysis-dependent molecular chaperone, activating the urease apoprotein by helping to assemble the nickel containing metallocenter of UreC. The UreE protein probably delivers the nickel.</text>
</comment>
<comment type="similarity">
    <text evidence="3">Belongs to the UreF family.</text>
</comment>
<dbReference type="PANTHER" id="PTHR33620">
    <property type="entry name" value="UREASE ACCESSORY PROTEIN F"/>
    <property type="match status" value="1"/>
</dbReference>
<dbReference type="InterPro" id="IPR002639">
    <property type="entry name" value="UreF"/>
</dbReference>
<keyword evidence="5" id="KW-1185">Reference proteome</keyword>
<evidence type="ECO:0000313" key="5">
    <source>
        <dbReference type="Proteomes" id="UP000187059"/>
    </source>
</evidence>
<dbReference type="RefSeq" id="WP_076702455.1">
    <property type="nucleotide sequence ID" value="NZ_CP015093.1"/>
</dbReference>
<dbReference type="InterPro" id="IPR038277">
    <property type="entry name" value="UreF_sf"/>
</dbReference>
<keyword evidence="3" id="KW-0963">Cytoplasm</keyword>